<dbReference type="InterPro" id="IPR036691">
    <property type="entry name" value="Endo/exonu/phosph_ase_sf"/>
</dbReference>
<protein>
    <recommendedName>
        <fullName evidence="4">Endonuclease/exonuclease/phosphatase domain-containing protein</fullName>
    </recommendedName>
</protein>
<comment type="caution">
    <text evidence="5">The sequence shown here is derived from an EMBL/GenBank/DDBJ whole genome shotgun (WGS) entry which is preliminary data.</text>
</comment>
<gene>
    <name evidence="5" type="ORF">G6F64_004885</name>
</gene>
<evidence type="ECO:0000259" key="4">
    <source>
        <dbReference type="Pfam" id="PF03372"/>
    </source>
</evidence>
<dbReference type="SUPFAM" id="SSF56219">
    <property type="entry name" value="DNase I-like"/>
    <property type="match status" value="1"/>
</dbReference>
<sequence>MSVKPPPKGKSIDIEELRRLKQAKKEMKKALNKNAPPPPPPPKVLQRQLKEISTVDTGRDQVRIMSFNILAQSLIKRELFPDSGDILKWKTRRSLIVEEIGLYDADIMSLQEVDNFDSFFKENLFNLGYETVYCHHPSKKHGCTISYKKDKFNQVKYQTIDYNTDTLCSPSIMTNNIGQILALEYKENPSVGFVVGNTHMYWRPSCNYERLRQTAIYVKHLLDLKSELSSHVRWMPLLLGDFNTTPDDPVYSILTENKLTPDHLKDLRESLEVTISNRSNDDKKEGVEPEDEVASVPIDPHSIIGVEELVSLFQLCKDPWKSIYSHTKEIQKEYGLFGEPSFTNYTAVFKGTLDYLFIQRNMSVKRILMLPSEEDLKPSLPNRNFGSDHLCLVADVELLLD</sequence>
<dbReference type="PANTHER" id="PTHR12121:SF45">
    <property type="entry name" value="NOCTURNIN"/>
    <property type="match status" value="1"/>
</dbReference>
<comment type="similarity">
    <text evidence="1">Belongs to the CCR4/nocturin family.</text>
</comment>
<evidence type="ECO:0000256" key="2">
    <source>
        <dbReference type="ARBA" id="ARBA00022801"/>
    </source>
</evidence>
<keyword evidence="6" id="KW-1185">Reference proteome</keyword>
<dbReference type="GO" id="GO:0006139">
    <property type="term" value="P:nucleobase-containing compound metabolic process"/>
    <property type="evidence" value="ECO:0007669"/>
    <property type="project" value="UniProtKB-ARBA"/>
</dbReference>
<accession>A0A9P7BTX7</accession>
<feature type="region of interest" description="Disordered" evidence="3">
    <location>
        <begin position="24"/>
        <end position="44"/>
    </location>
</feature>
<evidence type="ECO:0000256" key="1">
    <source>
        <dbReference type="ARBA" id="ARBA00010774"/>
    </source>
</evidence>
<evidence type="ECO:0000313" key="5">
    <source>
        <dbReference type="EMBL" id="KAG1309991.1"/>
    </source>
</evidence>
<evidence type="ECO:0000256" key="3">
    <source>
        <dbReference type="SAM" id="MobiDB-lite"/>
    </source>
</evidence>
<dbReference type="AlphaFoldDB" id="A0A9P7BTX7"/>
<dbReference type="InterPro" id="IPR005135">
    <property type="entry name" value="Endo/exonuclease/phosphatase"/>
</dbReference>
<dbReference type="Pfam" id="PF03372">
    <property type="entry name" value="Exo_endo_phos"/>
    <property type="match status" value="1"/>
</dbReference>
<dbReference type="Proteomes" id="UP000716291">
    <property type="component" value="Unassembled WGS sequence"/>
</dbReference>
<name>A0A9P7BTX7_RHIOR</name>
<dbReference type="GO" id="GO:0000175">
    <property type="term" value="F:3'-5'-RNA exonuclease activity"/>
    <property type="evidence" value="ECO:0007669"/>
    <property type="project" value="TreeGrafter"/>
</dbReference>
<reference evidence="5" key="1">
    <citation type="journal article" date="2020" name="Microb. Genom.">
        <title>Genetic diversity of clinical and environmental Mucorales isolates obtained from an investigation of mucormycosis cases among solid organ transplant recipients.</title>
        <authorList>
            <person name="Nguyen M.H."/>
            <person name="Kaul D."/>
            <person name="Muto C."/>
            <person name="Cheng S.J."/>
            <person name="Richter R.A."/>
            <person name="Bruno V.M."/>
            <person name="Liu G."/>
            <person name="Beyhan S."/>
            <person name="Sundermann A.J."/>
            <person name="Mounaud S."/>
            <person name="Pasculle A.W."/>
            <person name="Nierman W.C."/>
            <person name="Driscoll E."/>
            <person name="Cumbie R."/>
            <person name="Clancy C.J."/>
            <person name="Dupont C.L."/>
        </authorList>
    </citation>
    <scope>NUCLEOTIDE SEQUENCE</scope>
    <source>
        <strain evidence="5">GL11</strain>
    </source>
</reference>
<dbReference type="PANTHER" id="PTHR12121">
    <property type="entry name" value="CARBON CATABOLITE REPRESSOR PROTEIN 4"/>
    <property type="match status" value="1"/>
</dbReference>
<dbReference type="EMBL" id="JAANQT010000562">
    <property type="protein sequence ID" value="KAG1309991.1"/>
    <property type="molecule type" value="Genomic_DNA"/>
</dbReference>
<dbReference type="InterPro" id="IPR050410">
    <property type="entry name" value="CCR4/nocturin_mRNA_transcr"/>
</dbReference>
<proteinExistence type="inferred from homology"/>
<dbReference type="Gene3D" id="3.60.10.10">
    <property type="entry name" value="Endonuclease/exonuclease/phosphatase"/>
    <property type="match status" value="1"/>
</dbReference>
<evidence type="ECO:0000313" key="6">
    <source>
        <dbReference type="Proteomes" id="UP000716291"/>
    </source>
</evidence>
<organism evidence="5 6">
    <name type="scientific">Rhizopus oryzae</name>
    <name type="common">Mucormycosis agent</name>
    <name type="synonym">Rhizopus arrhizus var. delemar</name>
    <dbReference type="NCBI Taxonomy" id="64495"/>
    <lineage>
        <taxon>Eukaryota</taxon>
        <taxon>Fungi</taxon>
        <taxon>Fungi incertae sedis</taxon>
        <taxon>Mucoromycota</taxon>
        <taxon>Mucoromycotina</taxon>
        <taxon>Mucoromycetes</taxon>
        <taxon>Mucorales</taxon>
        <taxon>Mucorineae</taxon>
        <taxon>Rhizopodaceae</taxon>
        <taxon>Rhizopus</taxon>
    </lineage>
</organism>
<feature type="domain" description="Endonuclease/exonuclease/phosphatase" evidence="4">
    <location>
        <begin position="65"/>
        <end position="389"/>
    </location>
</feature>
<keyword evidence="2" id="KW-0378">Hydrolase</keyword>